<dbReference type="SUPFAM" id="SSF53756">
    <property type="entry name" value="UDP-Glycosyltransferase/glycogen phosphorylase"/>
    <property type="match status" value="1"/>
</dbReference>
<name>A0ABY1CDY4_9FIRM</name>
<evidence type="ECO:0000313" key="2">
    <source>
        <dbReference type="Proteomes" id="UP000198970"/>
    </source>
</evidence>
<dbReference type="GO" id="GO:0016740">
    <property type="term" value="F:transferase activity"/>
    <property type="evidence" value="ECO:0007669"/>
    <property type="project" value="UniProtKB-KW"/>
</dbReference>
<evidence type="ECO:0000313" key="1">
    <source>
        <dbReference type="EMBL" id="SET96009.1"/>
    </source>
</evidence>
<dbReference type="RefSeq" id="WP_100042994.1">
    <property type="nucleotide sequence ID" value="NZ_LT630003.1"/>
</dbReference>
<reference evidence="1 2" key="1">
    <citation type="submission" date="2016-10" db="EMBL/GenBank/DDBJ databases">
        <authorList>
            <person name="Varghese N."/>
            <person name="Submissions S."/>
        </authorList>
    </citation>
    <scope>NUCLEOTIDE SEQUENCE [LARGE SCALE GENOMIC DNA]</scope>
    <source>
        <strain evidence="1 2">ATCC 19403</strain>
    </source>
</reference>
<accession>A0ABY1CDY4</accession>
<keyword evidence="1" id="KW-0808">Transferase</keyword>
<dbReference type="EMBL" id="LT630003">
    <property type="protein sequence ID" value="SET96009.1"/>
    <property type="molecule type" value="Genomic_DNA"/>
</dbReference>
<protein>
    <submittedName>
        <fullName evidence="1">Glycosyl transferases group 1</fullName>
    </submittedName>
</protein>
<sequence length="372" mass="43052">MSRRLHVHVFCEYINSGTYMVDCAKIRIFGPLVELSRTGQIKFTYGKSLRENTDADIYVIERSWRDDLTYKEIGEFQNFITKNHKKYIFEIDDNLFDNDSVTNSKRNQLRQMVRHADLVIVSTPILKSRILRMNKNIKVIPNYLSPQYIGEKSWEEIAKQREEKNNIVTIGYMGTATHQHDFAMIKLPLTQLLCKYPDKVRFEVIGVLNDSSFLKSLPNVWICNTEGRSTYENFWPWIRENINWDIGVAPLKTDKFTVCKSDIKYLDYAAQGIAGVFSDHPAYSSTICNGENGLIVDANPSSWFAALERLVLEPELRKRIAYNAYTDLHTNRLVCVAAQKWQEAFINLISKDTESDETSISKRPFISAPDME</sequence>
<dbReference type="Gene3D" id="3.40.50.2000">
    <property type="entry name" value="Glycogen Phosphorylase B"/>
    <property type="match status" value="1"/>
</dbReference>
<proteinExistence type="predicted"/>
<keyword evidence="2" id="KW-1185">Reference proteome</keyword>
<organism evidence="1 2">
    <name type="scientific">Lacrimispora sphenoides JCM 1415</name>
    <dbReference type="NCBI Taxonomy" id="1297793"/>
    <lineage>
        <taxon>Bacteria</taxon>
        <taxon>Bacillati</taxon>
        <taxon>Bacillota</taxon>
        <taxon>Clostridia</taxon>
        <taxon>Lachnospirales</taxon>
        <taxon>Lachnospiraceae</taxon>
        <taxon>Lacrimispora</taxon>
    </lineage>
</organism>
<gene>
    <name evidence="1" type="ORF">SAMN02745906_3431</name>
</gene>
<dbReference type="Proteomes" id="UP000198970">
    <property type="component" value="Chromosome I"/>
</dbReference>